<protein>
    <recommendedName>
        <fullName evidence="4">Small secreted protein</fullName>
    </recommendedName>
</protein>
<organism evidence="2 3">
    <name type="scientific">Mycena pura</name>
    <dbReference type="NCBI Taxonomy" id="153505"/>
    <lineage>
        <taxon>Eukaryota</taxon>
        <taxon>Fungi</taxon>
        <taxon>Dikarya</taxon>
        <taxon>Basidiomycota</taxon>
        <taxon>Agaricomycotina</taxon>
        <taxon>Agaricomycetes</taxon>
        <taxon>Agaricomycetidae</taxon>
        <taxon>Agaricales</taxon>
        <taxon>Marasmiineae</taxon>
        <taxon>Mycenaceae</taxon>
        <taxon>Mycena</taxon>
    </lineage>
</organism>
<name>A0AAD6Y428_9AGAR</name>
<dbReference type="EMBL" id="JARJCW010000145">
    <property type="protein sequence ID" value="KAJ7190652.1"/>
    <property type="molecule type" value="Genomic_DNA"/>
</dbReference>
<proteinExistence type="predicted"/>
<evidence type="ECO:0000256" key="1">
    <source>
        <dbReference type="SAM" id="SignalP"/>
    </source>
</evidence>
<sequence length="111" mass="11425">MKTASLVALVTALSAIASPATAYFITFCPDAEEGQGAQTDCTAFMNEPSGGCQNLPSVIAAQASSVSQSGVTCTYFAGANCQGDAFTTNAMVIFDLGNDGFNDRIISFKCD</sequence>
<feature type="signal peptide" evidence="1">
    <location>
        <begin position="1"/>
        <end position="22"/>
    </location>
</feature>
<keyword evidence="1" id="KW-0732">Signal</keyword>
<gene>
    <name evidence="2" type="ORF">GGX14DRAFT_407814</name>
</gene>
<evidence type="ECO:0000313" key="2">
    <source>
        <dbReference type="EMBL" id="KAJ7190652.1"/>
    </source>
</evidence>
<evidence type="ECO:0000313" key="3">
    <source>
        <dbReference type="Proteomes" id="UP001219525"/>
    </source>
</evidence>
<reference evidence="2" key="1">
    <citation type="submission" date="2023-03" db="EMBL/GenBank/DDBJ databases">
        <title>Massive genome expansion in bonnet fungi (Mycena s.s.) driven by repeated elements and novel gene families across ecological guilds.</title>
        <authorList>
            <consortium name="Lawrence Berkeley National Laboratory"/>
            <person name="Harder C.B."/>
            <person name="Miyauchi S."/>
            <person name="Viragh M."/>
            <person name="Kuo A."/>
            <person name="Thoen E."/>
            <person name="Andreopoulos B."/>
            <person name="Lu D."/>
            <person name="Skrede I."/>
            <person name="Drula E."/>
            <person name="Henrissat B."/>
            <person name="Morin E."/>
            <person name="Kohler A."/>
            <person name="Barry K."/>
            <person name="LaButti K."/>
            <person name="Morin E."/>
            <person name="Salamov A."/>
            <person name="Lipzen A."/>
            <person name="Mereny Z."/>
            <person name="Hegedus B."/>
            <person name="Baldrian P."/>
            <person name="Stursova M."/>
            <person name="Weitz H."/>
            <person name="Taylor A."/>
            <person name="Grigoriev I.V."/>
            <person name="Nagy L.G."/>
            <person name="Martin F."/>
            <person name="Kauserud H."/>
        </authorList>
    </citation>
    <scope>NUCLEOTIDE SEQUENCE</scope>
    <source>
        <strain evidence="2">9144</strain>
    </source>
</reference>
<evidence type="ECO:0008006" key="4">
    <source>
        <dbReference type="Google" id="ProtNLM"/>
    </source>
</evidence>
<accession>A0AAD6Y428</accession>
<dbReference type="AlphaFoldDB" id="A0AAD6Y428"/>
<dbReference type="Proteomes" id="UP001219525">
    <property type="component" value="Unassembled WGS sequence"/>
</dbReference>
<keyword evidence="3" id="KW-1185">Reference proteome</keyword>
<comment type="caution">
    <text evidence="2">The sequence shown here is derived from an EMBL/GenBank/DDBJ whole genome shotgun (WGS) entry which is preliminary data.</text>
</comment>
<feature type="chain" id="PRO_5042260066" description="Small secreted protein" evidence="1">
    <location>
        <begin position="23"/>
        <end position="111"/>
    </location>
</feature>